<sequence>MGLLDLFRPKKKKSVKKASGKGKLRKPSRQKRLQSKATQKPLQSRQLSKKRANLVVIDPGIEVKPEIEDPLISISRQLTKIQDALEKSHRTMQSGMQSLRDDHHTIIERQVTPDNVAEAFENRKHELEQQKENIEDELDILEIDQKILDSLNEKKLRSITISEELNLSRQYTASRLSHLIDSGFVKRTKRGRSVYYTLNKH</sequence>
<dbReference type="CDD" id="cd00090">
    <property type="entry name" value="HTH_ARSR"/>
    <property type="match status" value="1"/>
</dbReference>
<dbReference type="InterPro" id="IPR036390">
    <property type="entry name" value="WH_DNA-bd_sf"/>
</dbReference>
<feature type="region of interest" description="Disordered" evidence="2">
    <location>
        <begin position="1"/>
        <end position="46"/>
    </location>
</feature>
<dbReference type="InterPro" id="IPR036388">
    <property type="entry name" value="WH-like_DNA-bd_sf"/>
</dbReference>
<dbReference type="PROSITE" id="PS50987">
    <property type="entry name" value="HTH_ARSR_2"/>
    <property type="match status" value="1"/>
</dbReference>
<name>A0A832V857_9ARCH</name>
<keyword evidence="1" id="KW-0175">Coiled coil</keyword>
<protein>
    <submittedName>
        <fullName evidence="4">Winged helix-turn-helix transcriptional regulator</fullName>
    </submittedName>
</protein>
<dbReference type="GO" id="GO:0003700">
    <property type="term" value="F:DNA-binding transcription factor activity"/>
    <property type="evidence" value="ECO:0007669"/>
    <property type="project" value="InterPro"/>
</dbReference>
<dbReference type="EMBL" id="DVAD01000007">
    <property type="protein sequence ID" value="HIJ99400.1"/>
    <property type="molecule type" value="Genomic_DNA"/>
</dbReference>
<organism evidence="4 5">
    <name type="scientific">Candidatus Undinarchaeum marinum</name>
    <dbReference type="NCBI Taxonomy" id="2756141"/>
    <lineage>
        <taxon>Archaea</taxon>
        <taxon>Candidatus Undinarchaeota</taxon>
        <taxon>Candidatus Undinarchaeia</taxon>
        <taxon>Candidatus Undinarchaeales</taxon>
        <taxon>Candidatus Undinarchaeaceae</taxon>
        <taxon>Candidatus Undinarchaeum</taxon>
    </lineage>
</organism>
<evidence type="ECO:0000259" key="3">
    <source>
        <dbReference type="PROSITE" id="PS50987"/>
    </source>
</evidence>
<gene>
    <name evidence="4" type="ORF">H1011_01075</name>
</gene>
<evidence type="ECO:0000313" key="4">
    <source>
        <dbReference type="EMBL" id="HIJ99400.1"/>
    </source>
</evidence>
<feature type="compositionally biased region" description="Basic residues" evidence="2">
    <location>
        <begin position="9"/>
        <end position="34"/>
    </location>
</feature>
<reference evidence="4 5" key="1">
    <citation type="journal article" name="Nat. Commun.">
        <title>Undinarchaeota illuminate DPANN phylogeny and the impact of gene transfer on archaeal evolution.</title>
        <authorList>
            <person name="Dombrowski N."/>
            <person name="Williams T.A."/>
            <person name="Sun J."/>
            <person name="Woodcroft B.J."/>
            <person name="Lee J.H."/>
            <person name="Minh B.Q."/>
            <person name="Rinke C."/>
            <person name="Spang A."/>
        </authorList>
    </citation>
    <scope>NUCLEOTIDE SEQUENCE [LARGE SCALE GENOMIC DNA]</scope>
    <source>
        <strain evidence="4">MAG_bin17</strain>
    </source>
</reference>
<dbReference type="InterPro" id="IPR011991">
    <property type="entry name" value="ArsR-like_HTH"/>
</dbReference>
<dbReference type="SUPFAM" id="SSF46785">
    <property type="entry name" value="Winged helix' DNA-binding domain"/>
    <property type="match status" value="1"/>
</dbReference>
<feature type="domain" description="HTH arsR-type" evidence="3">
    <location>
        <begin position="111"/>
        <end position="201"/>
    </location>
</feature>
<feature type="compositionally biased region" description="Polar residues" evidence="2">
    <location>
        <begin position="35"/>
        <end position="46"/>
    </location>
</feature>
<dbReference type="Proteomes" id="UP000604391">
    <property type="component" value="Unassembled WGS sequence"/>
</dbReference>
<evidence type="ECO:0000256" key="1">
    <source>
        <dbReference type="SAM" id="Coils"/>
    </source>
</evidence>
<dbReference type="InterPro" id="IPR001845">
    <property type="entry name" value="HTH_ArsR_DNA-bd_dom"/>
</dbReference>
<evidence type="ECO:0000256" key="2">
    <source>
        <dbReference type="SAM" id="MobiDB-lite"/>
    </source>
</evidence>
<keyword evidence="5" id="KW-1185">Reference proteome</keyword>
<feature type="coiled-coil region" evidence="1">
    <location>
        <begin position="117"/>
        <end position="144"/>
    </location>
</feature>
<evidence type="ECO:0000313" key="5">
    <source>
        <dbReference type="Proteomes" id="UP000604391"/>
    </source>
</evidence>
<dbReference type="AlphaFoldDB" id="A0A832V857"/>
<proteinExistence type="predicted"/>
<comment type="caution">
    <text evidence="4">The sequence shown here is derived from an EMBL/GenBank/DDBJ whole genome shotgun (WGS) entry which is preliminary data.</text>
</comment>
<accession>A0A832V857</accession>
<dbReference type="Gene3D" id="1.10.10.10">
    <property type="entry name" value="Winged helix-like DNA-binding domain superfamily/Winged helix DNA-binding domain"/>
    <property type="match status" value="1"/>
</dbReference>